<proteinExistence type="predicted"/>
<dbReference type="Gene3D" id="3.40.50.720">
    <property type="entry name" value="NAD(P)-binding Rossmann-like Domain"/>
    <property type="match status" value="1"/>
</dbReference>
<accession>A0A1X1D3E3</accession>
<dbReference type="Gene3D" id="3.30.1780.10">
    <property type="entry name" value="ornithine cyclodeaminase, domain 1"/>
    <property type="match status" value="1"/>
</dbReference>
<feature type="domain" description="Aldehyde dehydrogenase" evidence="1">
    <location>
        <begin position="10"/>
        <end position="144"/>
    </location>
</feature>
<sequence>MASSTARVTSFPHMESVLGYIQKGIEEGATFLAGGKRIIEGEFSKGAYVAPTLFTNCTNDMTIVREEIFGPVMSILTYETEDEVIRRANDKEFGLVAGICTKDLARAHRTIHQLEAGICGINGWGESPAEMPVGGYKQSGVGDVVNDQKPGRVNKSERVIFIACGMSVFDISWGYELMQTARERGIGQELNLWDKPSQA</sequence>
<dbReference type="InterPro" id="IPR036291">
    <property type="entry name" value="NAD(P)-bd_dom_sf"/>
</dbReference>
<name>A0A1X1D3E3_9GAMM</name>
<protein>
    <recommendedName>
        <fullName evidence="1">Aldehyde dehydrogenase domain-containing protein</fullName>
    </recommendedName>
</protein>
<gene>
    <name evidence="2" type="ORF">HA51_04615</name>
</gene>
<dbReference type="OrthoDB" id="9812625at2"/>
<dbReference type="SUPFAM" id="SSF51735">
    <property type="entry name" value="NAD(P)-binding Rossmann-fold domains"/>
    <property type="match status" value="1"/>
</dbReference>
<evidence type="ECO:0000259" key="1">
    <source>
        <dbReference type="Pfam" id="PF00171"/>
    </source>
</evidence>
<dbReference type="AlphaFoldDB" id="A0A1X1D3E3"/>
<reference evidence="2 3" key="1">
    <citation type="journal article" date="2017" name="Antonie Van Leeuwenhoek">
        <title>Phylogenomic resolution of the bacterial genus Pantoea and its relationship with Erwinia and Tatumella.</title>
        <authorList>
            <person name="Palmer M."/>
            <person name="Steenkamp E.T."/>
            <person name="Coetzee M.P."/>
            <person name="Chan W.Y."/>
            <person name="van Zyl E."/>
            <person name="De Maayer P."/>
            <person name="Coutinho T.A."/>
            <person name="Blom J."/>
            <person name="Smits T.H."/>
            <person name="Duffy B."/>
            <person name="Venter S.N."/>
        </authorList>
    </citation>
    <scope>NUCLEOTIDE SEQUENCE [LARGE SCALE GENOMIC DNA]</scope>
    <source>
        <strain evidence="2 3">LMG 26275</strain>
    </source>
</reference>
<dbReference type="Pfam" id="PF00171">
    <property type="entry name" value="Aldedh"/>
    <property type="match status" value="1"/>
</dbReference>
<dbReference type="PANTHER" id="PTHR11699">
    <property type="entry name" value="ALDEHYDE DEHYDROGENASE-RELATED"/>
    <property type="match status" value="1"/>
</dbReference>
<dbReference type="InterPro" id="IPR015590">
    <property type="entry name" value="Aldehyde_DH_dom"/>
</dbReference>
<dbReference type="SUPFAM" id="SSF53720">
    <property type="entry name" value="ALDH-like"/>
    <property type="match status" value="1"/>
</dbReference>
<dbReference type="Gene3D" id="3.40.309.10">
    <property type="entry name" value="Aldehyde Dehydrogenase, Chain A, domain 2"/>
    <property type="match status" value="1"/>
</dbReference>
<organism evidence="2 3">
    <name type="scientific">Pantoea rwandensis</name>
    <dbReference type="NCBI Taxonomy" id="1076550"/>
    <lineage>
        <taxon>Bacteria</taxon>
        <taxon>Pseudomonadati</taxon>
        <taxon>Pseudomonadota</taxon>
        <taxon>Gammaproteobacteria</taxon>
        <taxon>Enterobacterales</taxon>
        <taxon>Erwiniaceae</taxon>
        <taxon>Pantoea</taxon>
    </lineage>
</organism>
<evidence type="ECO:0000313" key="2">
    <source>
        <dbReference type="EMBL" id="ORM71166.1"/>
    </source>
</evidence>
<dbReference type="Proteomes" id="UP000193558">
    <property type="component" value="Unassembled WGS sequence"/>
</dbReference>
<comment type="caution">
    <text evidence="2">The sequence shown here is derived from an EMBL/GenBank/DDBJ whole genome shotgun (WGS) entry which is preliminary data.</text>
</comment>
<dbReference type="InterPro" id="IPR016163">
    <property type="entry name" value="Ald_DH_C"/>
</dbReference>
<dbReference type="GO" id="GO:0016620">
    <property type="term" value="F:oxidoreductase activity, acting on the aldehyde or oxo group of donors, NAD or NADP as acceptor"/>
    <property type="evidence" value="ECO:0007669"/>
    <property type="project" value="InterPro"/>
</dbReference>
<evidence type="ECO:0000313" key="3">
    <source>
        <dbReference type="Proteomes" id="UP000193558"/>
    </source>
</evidence>
<dbReference type="InterPro" id="IPR016161">
    <property type="entry name" value="Ald_DH/histidinol_DH"/>
</dbReference>
<dbReference type="EMBL" id="MLFR01000002">
    <property type="protein sequence ID" value="ORM71166.1"/>
    <property type="molecule type" value="Genomic_DNA"/>
</dbReference>
<dbReference type="InterPro" id="IPR023401">
    <property type="entry name" value="ODC_N"/>
</dbReference>